<feature type="domain" description="Beta-lactamase-related" evidence="1">
    <location>
        <begin position="51"/>
        <end position="425"/>
    </location>
</feature>
<name>A0ABY8FNE9_9SPHN</name>
<evidence type="ECO:0000313" key="2">
    <source>
        <dbReference type="EMBL" id="WFL76554.1"/>
    </source>
</evidence>
<dbReference type="GO" id="GO:0016787">
    <property type="term" value="F:hydrolase activity"/>
    <property type="evidence" value="ECO:0007669"/>
    <property type="project" value="UniProtKB-KW"/>
</dbReference>
<keyword evidence="3" id="KW-1185">Reference proteome</keyword>
<gene>
    <name evidence="2" type="ORF">P7228_11165</name>
</gene>
<dbReference type="Pfam" id="PF00144">
    <property type="entry name" value="Beta-lactamase"/>
    <property type="match status" value="1"/>
</dbReference>
<dbReference type="SUPFAM" id="SSF56601">
    <property type="entry name" value="beta-lactamase/transpeptidase-like"/>
    <property type="match status" value="1"/>
</dbReference>
<dbReference type="EMBL" id="CP121106">
    <property type="protein sequence ID" value="WFL76554.1"/>
    <property type="molecule type" value="Genomic_DNA"/>
</dbReference>
<protein>
    <submittedName>
        <fullName evidence="2">Serine hydrolase</fullName>
        <ecNumber evidence="2">3.1.1.103</ecNumber>
    </submittedName>
</protein>
<dbReference type="Proteomes" id="UP001215827">
    <property type="component" value="Chromosome"/>
</dbReference>
<dbReference type="InterPro" id="IPR050789">
    <property type="entry name" value="Diverse_Enzym_Activities"/>
</dbReference>
<accession>A0ABY8FNE9</accession>
<keyword evidence="2" id="KW-0378">Hydrolase</keyword>
<dbReference type="PANTHER" id="PTHR43283:SF3">
    <property type="entry name" value="BETA-LACTAMASE FAMILY PROTEIN (AFU_ORTHOLOGUE AFUA_5G07500)"/>
    <property type="match status" value="1"/>
</dbReference>
<proteinExistence type="predicted"/>
<dbReference type="InterPro" id="IPR001466">
    <property type="entry name" value="Beta-lactam-related"/>
</dbReference>
<organism evidence="2 3">
    <name type="scientific">Altererythrobacter arenosus</name>
    <dbReference type="NCBI Taxonomy" id="3032592"/>
    <lineage>
        <taxon>Bacteria</taxon>
        <taxon>Pseudomonadati</taxon>
        <taxon>Pseudomonadota</taxon>
        <taxon>Alphaproteobacteria</taxon>
        <taxon>Sphingomonadales</taxon>
        <taxon>Erythrobacteraceae</taxon>
        <taxon>Altererythrobacter</taxon>
    </lineage>
</organism>
<evidence type="ECO:0000259" key="1">
    <source>
        <dbReference type="Pfam" id="PF00144"/>
    </source>
</evidence>
<reference evidence="2 3" key="1">
    <citation type="submission" date="2023-03" db="EMBL/GenBank/DDBJ databases">
        <title>Altererythrobacter sp. CAU 1644 isolated from sand.</title>
        <authorList>
            <person name="Kim W."/>
        </authorList>
    </citation>
    <scope>NUCLEOTIDE SEQUENCE [LARGE SCALE GENOMIC DNA]</scope>
    <source>
        <strain evidence="2 3">CAU 1644</strain>
    </source>
</reference>
<sequence length="439" mass="46722">MVAHSLGSNTVSRRALFRGSAYAVAGGALVSLPFGRELLAHDVSDTWPNVAAKIEQYVRQQKVPNMVASFGWGEKDPHSVARGGLKFGRTAAPAGLDSLYRIYSMTKPITGMAVMMLIEEGKLGLDQPLAEIIPAFEKMKVLKNARGPIDDVVPAECQITIRHLLTHTAGFSYDITAKGPLLEAYLRNGVLSGQVSRIPIPGLPNAAPAPGLKAMVDRLATMPLAAQPGTKWIYSTSIDVLGRVIEVVSGESFDAFLQTRMFDPCGMDSTWFRVPQSEVDRYTDNYGILAGMPIPVDPGEASIFLDKPPILWGGSGLVSSPRDYDRFLKMLLGNGVIDGKRVMGAAAVRMGTSNLLPEGAITKGSYVDGQGFGAGGRVVGRTYGWGGAAGTLASVDFENNLRAGLFVQYMPSDAYPIRAEFIAALAKDLGGEAKAAALG</sequence>
<dbReference type="EC" id="3.1.1.103" evidence="2"/>
<dbReference type="RefSeq" id="WP_278015319.1">
    <property type="nucleotide sequence ID" value="NZ_CP121106.1"/>
</dbReference>
<dbReference type="InterPro" id="IPR012338">
    <property type="entry name" value="Beta-lactam/transpept-like"/>
</dbReference>
<dbReference type="Gene3D" id="3.40.710.10">
    <property type="entry name" value="DD-peptidase/beta-lactamase superfamily"/>
    <property type="match status" value="1"/>
</dbReference>
<evidence type="ECO:0000313" key="3">
    <source>
        <dbReference type="Proteomes" id="UP001215827"/>
    </source>
</evidence>
<dbReference type="PANTHER" id="PTHR43283">
    <property type="entry name" value="BETA-LACTAMASE-RELATED"/>
    <property type="match status" value="1"/>
</dbReference>